<evidence type="ECO:0000313" key="10">
    <source>
        <dbReference type="Proteomes" id="UP000754226"/>
    </source>
</evidence>
<dbReference type="EC" id="2.3.1.31" evidence="7"/>
<keyword evidence="4 7" id="KW-0486">Methionine biosynthesis</keyword>
<comment type="function">
    <text evidence="7">Transfers an acetyl group from acetyl-CoA to L-homoserine, forming acetyl-L-homoserine.</text>
</comment>
<feature type="binding site" evidence="7">
    <location>
        <position position="192"/>
    </location>
    <ligand>
        <name>substrate</name>
    </ligand>
</feature>
<keyword evidence="2 7" id="KW-0028">Amino-acid biosynthesis</keyword>
<feature type="binding site" evidence="7">
    <location>
        <position position="163"/>
    </location>
    <ligand>
        <name>substrate</name>
    </ligand>
</feature>
<feature type="active site" description="Acyl-thioester intermediate" evidence="7 8">
    <location>
        <position position="142"/>
    </location>
</feature>
<dbReference type="PIRSF" id="PIRSF000450">
    <property type="entry name" value="H_ser_succinyltr"/>
    <property type="match status" value="1"/>
</dbReference>
<protein>
    <recommendedName>
        <fullName evidence="7">Homoserine O-acetyltransferase</fullName>
        <shortName evidence="7">HAT</shortName>
        <ecNumber evidence="7">2.3.1.31</ecNumber>
    </recommendedName>
    <alternativeName>
        <fullName evidence="7">Homoserine transacetylase</fullName>
        <shortName evidence="7">HTA</shortName>
    </alternativeName>
</protein>
<dbReference type="GO" id="GO:0019281">
    <property type="term" value="P:L-methionine biosynthetic process from homoserine via O-succinyl-L-homoserine and cystathionine"/>
    <property type="evidence" value="ECO:0007669"/>
    <property type="project" value="InterPro"/>
</dbReference>
<dbReference type="InterPro" id="IPR033752">
    <property type="entry name" value="MetA_family"/>
</dbReference>
<keyword evidence="5 7" id="KW-0012">Acyltransferase</keyword>
<dbReference type="Proteomes" id="UP000754226">
    <property type="component" value="Unassembled WGS sequence"/>
</dbReference>
<evidence type="ECO:0000256" key="3">
    <source>
        <dbReference type="ARBA" id="ARBA00022679"/>
    </source>
</evidence>
<evidence type="ECO:0000256" key="6">
    <source>
        <dbReference type="ARBA" id="ARBA00049043"/>
    </source>
</evidence>
<dbReference type="CDD" id="cd03131">
    <property type="entry name" value="GATase1_HTS"/>
    <property type="match status" value="1"/>
</dbReference>
<dbReference type="SUPFAM" id="SSF52317">
    <property type="entry name" value="Class I glutamine amidotransferase-like"/>
    <property type="match status" value="1"/>
</dbReference>
<proteinExistence type="inferred from homology"/>
<evidence type="ECO:0000256" key="4">
    <source>
        <dbReference type="ARBA" id="ARBA00023167"/>
    </source>
</evidence>
<dbReference type="EMBL" id="JAGZCZ010000001">
    <property type="protein sequence ID" value="MBS5518866.1"/>
    <property type="molecule type" value="Genomic_DNA"/>
</dbReference>
<name>A0A943EEU4_9FIRM</name>
<evidence type="ECO:0000256" key="5">
    <source>
        <dbReference type="ARBA" id="ARBA00023315"/>
    </source>
</evidence>
<dbReference type="PANTHER" id="PTHR20919">
    <property type="entry name" value="HOMOSERINE O-SUCCINYLTRANSFERASE"/>
    <property type="match status" value="1"/>
</dbReference>
<dbReference type="Gene3D" id="3.40.50.880">
    <property type="match status" value="1"/>
</dbReference>
<dbReference type="AlphaFoldDB" id="A0A943EEU4"/>
<comment type="subcellular location">
    <subcellularLocation>
        <location evidence="7">Cytoplasm</location>
    </subcellularLocation>
</comment>
<dbReference type="GO" id="GO:0004414">
    <property type="term" value="F:homoserine O-acetyltransferase activity"/>
    <property type="evidence" value="ECO:0007669"/>
    <property type="project" value="UniProtKB-EC"/>
</dbReference>
<dbReference type="HAMAP" id="MF_00295">
    <property type="entry name" value="MetA_acyltransf"/>
    <property type="match status" value="1"/>
</dbReference>
<dbReference type="GO" id="GO:0005737">
    <property type="term" value="C:cytoplasm"/>
    <property type="evidence" value="ECO:0007669"/>
    <property type="project" value="UniProtKB-SubCell"/>
</dbReference>
<feature type="active site" evidence="7">
    <location>
        <position position="237"/>
    </location>
</feature>
<dbReference type="NCBIfam" id="TIGR01001">
    <property type="entry name" value="metA"/>
    <property type="match status" value="1"/>
</dbReference>
<dbReference type="InterPro" id="IPR029062">
    <property type="entry name" value="Class_I_gatase-like"/>
</dbReference>
<feature type="binding site" evidence="7">
    <location>
        <position position="249"/>
    </location>
    <ligand>
        <name>substrate</name>
    </ligand>
</feature>
<evidence type="ECO:0000313" key="9">
    <source>
        <dbReference type="EMBL" id="MBS5518866.1"/>
    </source>
</evidence>
<evidence type="ECO:0000256" key="2">
    <source>
        <dbReference type="ARBA" id="ARBA00022605"/>
    </source>
</evidence>
<dbReference type="PANTHER" id="PTHR20919:SF0">
    <property type="entry name" value="HOMOSERINE O-SUCCINYLTRANSFERASE"/>
    <property type="match status" value="1"/>
</dbReference>
<dbReference type="Pfam" id="PF04204">
    <property type="entry name" value="HTS"/>
    <property type="match status" value="1"/>
</dbReference>
<feature type="site" description="Important for acyl-CoA specificity" evidence="7">
    <location>
        <position position="111"/>
    </location>
</feature>
<comment type="pathway">
    <text evidence="7">Amino-acid biosynthesis; L-methionine biosynthesis via de novo pathway; O-acetyl-L-homoserine from L-homoserine: step 1/1.</text>
</comment>
<comment type="caution">
    <text evidence="7">Lacks conserved residue(s) required for the propagation of feature annotation.</text>
</comment>
<dbReference type="InterPro" id="IPR005697">
    <property type="entry name" value="HST_MetA"/>
</dbReference>
<reference evidence="9" key="1">
    <citation type="submission" date="2021-02" db="EMBL/GenBank/DDBJ databases">
        <title>Infant gut strain persistence is associated with maternal origin, phylogeny, and functional potential including surface adhesion and iron acquisition.</title>
        <authorList>
            <person name="Lou Y.C."/>
        </authorList>
    </citation>
    <scope>NUCLEOTIDE SEQUENCE</scope>
    <source>
        <strain evidence="9">L3_106_000M1_dasL3_106_000M1_concoct_15</strain>
    </source>
</reference>
<organism evidence="9 10">
    <name type="scientific">Acidaminococcus intestini</name>
    <dbReference type="NCBI Taxonomy" id="187327"/>
    <lineage>
        <taxon>Bacteria</taxon>
        <taxon>Bacillati</taxon>
        <taxon>Bacillota</taxon>
        <taxon>Negativicutes</taxon>
        <taxon>Acidaminococcales</taxon>
        <taxon>Acidaminococcaceae</taxon>
        <taxon>Acidaminococcus</taxon>
    </lineage>
</organism>
<sequence length="307" mass="36345">MPIKIDGGLSAVNRLREEGIVTIGKDRAMTQDIRPLKILILNLMPLKKPTELQLLRLLGNSPIQIEIDFCRPVSRISTHTDNSYLDRVYLEWNDIKDRYYDGFIITGAPVEKIDFEDVEYWPELVQYFEWARSHVFSVLHYCWGAQAGLYYYYNIPKIMLPKKLYGIYPYGLTTNFHPLLRGFDDRYFIPQSRYTRVDDNKIDADGRLEVLSRSAENGINICSTSDMRHIFVMGHFEYDRNSLQDEFIRDKNKGLNPEQPKFYYPDNDSSEQPCFKWCSYAHLFYTNWVNMVYQETPYDLLQLTRKE</sequence>
<feature type="site" description="Important for substrate specificity" evidence="7">
    <location>
        <position position="192"/>
    </location>
</feature>
<evidence type="ECO:0000256" key="7">
    <source>
        <dbReference type="HAMAP-Rule" id="MF_00295"/>
    </source>
</evidence>
<dbReference type="GO" id="GO:0008899">
    <property type="term" value="F:homoserine O-succinyltransferase activity"/>
    <property type="evidence" value="ECO:0007669"/>
    <property type="project" value="UniProtKB-UniRule"/>
</dbReference>
<keyword evidence="1 7" id="KW-0963">Cytoplasm</keyword>
<comment type="similarity">
    <text evidence="7">Belongs to the MetA family.</text>
</comment>
<accession>A0A943EEU4</accession>
<evidence type="ECO:0000256" key="8">
    <source>
        <dbReference type="PIRSR" id="PIRSR000450-1"/>
    </source>
</evidence>
<keyword evidence="3 7" id="KW-0808">Transferase</keyword>
<evidence type="ECO:0000256" key="1">
    <source>
        <dbReference type="ARBA" id="ARBA00022490"/>
    </source>
</evidence>
<feature type="active site" description="Proton acceptor" evidence="7">
    <location>
        <position position="235"/>
    </location>
</feature>
<comment type="caution">
    <text evidence="9">The sequence shown here is derived from an EMBL/GenBank/DDBJ whole genome shotgun (WGS) entry which is preliminary data.</text>
</comment>
<comment type="catalytic activity">
    <reaction evidence="6 7">
        <text>L-homoserine + acetyl-CoA = O-acetyl-L-homoserine + CoA</text>
        <dbReference type="Rhea" id="RHEA:13701"/>
        <dbReference type="ChEBI" id="CHEBI:57287"/>
        <dbReference type="ChEBI" id="CHEBI:57288"/>
        <dbReference type="ChEBI" id="CHEBI:57476"/>
        <dbReference type="ChEBI" id="CHEBI:57716"/>
        <dbReference type="EC" id="2.3.1.31"/>
    </reaction>
</comment>
<gene>
    <name evidence="9" type="primary">metA</name>
    <name evidence="7" type="synonym">metAA</name>
    <name evidence="9" type="ORF">KHX13_00750</name>
</gene>